<feature type="non-terminal residue" evidence="1">
    <location>
        <position position="120"/>
    </location>
</feature>
<organism evidence="1 2">
    <name type="scientific">Hymenolepis diminuta</name>
    <name type="common">Rat tapeworm</name>
    <dbReference type="NCBI Taxonomy" id="6216"/>
    <lineage>
        <taxon>Eukaryota</taxon>
        <taxon>Metazoa</taxon>
        <taxon>Spiralia</taxon>
        <taxon>Lophotrochozoa</taxon>
        <taxon>Platyhelminthes</taxon>
        <taxon>Cestoda</taxon>
        <taxon>Eucestoda</taxon>
        <taxon>Cyclophyllidea</taxon>
        <taxon>Hymenolepididae</taxon>
        <taxon>Hymenolepis</taxon>
    </lineage>
</organism>
<keyword evidence="2" id="KW-1185">Reference proteome</keyword>
<protein>
    <submittedName>
        <fullName evidence="1">Uncharacterized protein</fullName>
    </submittedName>
</protein>
<evidence type="ECO:0000313" key="1">
    <source>
        <dbReference type="EMBL" id="VUZ41253.1"/>
    </source>
</evidence>
<evidence type="ECO:0000313" key="2">
    <source>
        <dbReference type="Proteomes" id="UP000321570"/>
    </source>
</evidence>
<reference evidence="1 2" key="1">
    <citation type="submission" date="2019-07" db="EMBL/GenBank/DDBJ databases">
        <authorList>
            <person name="Jastrzebski P J."/>
            <person name="Paukszto L."/>
            <person name="Jastrzebski P J."/>
        </authorList>
    </citation>
    <scope>NUCLEOTIDE SEQUENCE [LARGE SCALE GENOMIC DNA]</scope>
    <source>
        <strain evidence="1 2">WMS-il1</strain>
    </source>
</reference>
<feature type="non-terminal residue" evidence="1">
    <location>
        <position position="1"/>
    </location>
</feature>
<proteinExistence type="predicted"/>
<dbReference type="Proteomes" id="UP000321570">
    <property type="component" value="Unassembled WGS sequence"/>
</dbReference>
<dbReference type="EMBL" id="CABIJS010000055">
    <property type="protein sequence ID" value="VUZ41253.1"/>
    <property type="molecule type" value="Genomic_DNA"/>
</dbReference>
<sequence length="120" mass="13774">ERRDEIVEAVKYLVASNLPLDLGEVTTNPVKLAECSTVLKSILSLLETLSCPEAIRMLMMAFCRYDDHFMDDELEESLRSAMRRIWTRPLNQEQLLTSALNYFEQAFSSANPSPAFINLW</sequence>
<gene>
    <name evidence="1" type="ORF">WMSIL1_LOCUS2255</name>
</gene>
<dbReference type="AlphaFoldDB" id="A0A564Y3Y7"/>
<accession>A0A564Y3Y7</accession>
<name>A0A564Y3Y7_HYMDI</name>